<evidence type="ECO:0000313" key="5">
    <source>
        <dbReference type="Proteomes" id="UP000005963"/>
    </source>
</evidence>
<feature type="compositionally biased region" description="Basic and acidic residues" evidence="2">
    <location>
        <begin position="1782"/>
        <end position="1798"/>
    </location>
</feature>
<feature type="compositionally biased region" description="Low complexity" evidence="2">
    <location>
        <begin position="1403"/>
        <end position="1418"/>
    </location>
</feature>
<feature type="domain" description="Helicase ATP-binding" evidence="3">
    <location>
        <begin position="1842"/>
        <end position="2062"/>
    </location>
</feature>
<keyword evidence="1" id="KW-0175">Coiled coil</keyword>
<evidence type="ECO:0000256" key="1">
    <source>
        <dbReference type="SAM" id="Coils"/>
    </source>
</evidence>
<dbReference type="InterPro" id="IPR006935">
    <property type="entry name" value="Helicase/UvrB_N"/>
</dbReference>
<name>A0ABP2NLZ1_9FIRM</name>
<feature type="coiled-coil region" evidence="1">
    <location>
        <begin position="666"/>
        <end position="693"/>
    </location>
</feature>
<dbReference type="CDD" id="cd00254">
    <property type="entry name" value="LT-like"/>
    <property type="match status" value="1"/>
</dbReference>
<feature type="compositionally biased region" description="Low complexity" evidence="2">
    <location>
        <begin position="1731"/>
        <end position="1748"/>
    </location>
</feature>
<evidence type="ECO:0000259" key="3">
    <source>
        <dbReference type="PROSITE" id="PS51192"/>
    </source>
</evidence>
<dbReference type="SMART" id="SM00487">
    <property type="entry name" value="DEXDc"/>
    <property type="match status" value="1"/>
</dbReference>
<dbReference type="Pfam" id="PF04851">
    <property type="entry name" value="ResIII"/>
    <property type="match status" value="1"/>
</dbReference>
<feature type="compositionally biased region" description="Basic and acidic residues" evidence="2">
    <location>
        <begin position="1425"/>
        <end position="1434"/>
    </location>
</feature>
<dbReference type="Pfam" id="PF18798">
    <property type="entry name" value="LPD3"/>
    <property type="match status" value="1"/>
</dbReference>
<feature type="coiled-coil region" evidence="1">
    <location>
        <begin position="2001"/>
        <end position="2032"/>
    </location>
</feature>
<dbReference type="InterPro" id="IPR002052">
    <property type="entry name" value="DNA_methylase_N6_adenine_CS"/>
</dbReference>
<accession>A0ABP2NLZ1</accession>
<feature type="region of interest" description="Disordered" evidence="2">
    <location>
        <begin position="4318"/>
        <end position="4348"/>
    </location>
</feature>
<organism evidence="4 5">
    <name type="scientific">Megamonas funiformis YIT 11815</name>
    <dbReference type="NCBI Taxonomy" id="742816"/>
    <lineage>
        <taxon>Bacteria</taxon>
        <taxon>Bacillati</taxon>
        <taxon>Bacillota</taxon>
        <taxon>Negativicutes</taxon>
        <taxon>Selenomonadales</taxon>
        <taxon>Selenomonadaceae</taxon>
        <taxon>Megamonas</taxon>
    </lineage>
</organism>
<dbReference type="Pfam" id="PF01464">
    <property type="entry name" value="SLT"/>
    <property type="match status" value="1"/>
</dbReference>
<protein>
    <recommendedName>
        <fullName evidence="3">Helicase ATP-binding domain-containing protein</fullName>
    </recommendedName>
</protein>
<dbReference type="SUPFAM" id="SSF53335">
    <property type="entry name" value="S-adenosyl-L-methionine-dependent methyltransferases"/>
    <property type="match status" value="1"/>
</dbReference>
<dbReference type="InterPro" id="IPR029063">
    <property type="entry name" value="SAM-dependent_MTases_sf"/>
</dbReference>
<dbReference type="PANTHER" id="PTHR37423:SF2">
    <property type="entry name" value="MEMBRANE-BOUND LYTIC MUREIN TRANSGLYCOSYLASE C"/>
    <property type="match status" value="1"/>
</dbReference>
<feature type="region of interest" description="Disordered" evidence="2">
    <location>
        <begin position="1675"/>
        <end position="1802"/>
    </location>
</feature>
<dbReference type="EMBL" id="ADMB01000024">
    <property type="protein sequence ID" value="EHR38739.1"/>
    <property type="molecule type" value="Genomic_DNA"/>
</dbReference>
<dbReference type="PROSITE" id="PS51192">
    <property type="entry name" value="HELICASE_ATP_BIND_1"/>
    <property type="match status" value="1"/>
</dbReference>
<dbReference type="GeneID" id="62778749"/>
<dbReference type="InterPro" id="IPR040824">
    <property type="entry name" value="LPD3"/>
</dbReference>
<dbReference type="Gene3D" id="3.40.50.300">
    <property type="entry name" value="P-loop containing nucleotide triphosphate hydrolases"/>
    <property type="match status" value="2"/>
</dbReference>
<dbReference type="CDD" id="cd02440">
    <property type="entry name" value="AdoMet_MTases"/>
    <property type="match status" value="1"/>
</dbReference>
<evidence type="ECO:0000256" key="2">
    <source>
        <dbReference type="SAM" id="MobiDB-lite"/>
    </source>
</evidence>
<feature type="compositionally biased region" description="Basic and acidic residues" evidence="2">
    <location>
        <begin position="4328"/>
        <end position="4337"/>
    </location>
</feature>
<keyword evidence="5" id="KW-1185">Reference proteome</keyword>
<dbReference type="InterPro" id="IPR008258">
    <property type="entry name" value="Transglycosylase_SLT_dom_1"/>
</dbReference>
<comment type="caution">
    <text evidence="4">The sequence shown here is derived from an EMBL/GenBank/DDBJ whole genome shotgun (WGS) entry which is preliminary data.</text>
</comment>
<feature type="compositionally biased region" description="Basic residues" evidence="2">
    <location>
        <begin position="4318"/>
        <end position="4327"/>
    </location>
</feature>
<dbReference type="InterPro" id="IPR023346">
    <property type="entry name" value="Lysozyme-like_dom_sf"/>
</dbReference>
<dbReference type="Gene3D" id="1.10.530.10">
    <property type="match status" value="1"/>
</dbReference>
<dbReference type="PANTHER" id="PTHR37423">
    <property type="entry name" value="SOLUBLE LYTIC MUREIN TRANSGLYCOSYLASE-RELATED"/>
    <property type="match status" value="1"/>
</dbReference>
<proteinExistence type="predicted"/>
<dbReference type="Gene3D" id="3.40.50.150">
    <property type="entry name" value="Vaccinia Virus protein VP39"/>
    <property type="match status" value="1"/>
</dbReference>
<dbReference type="SUPFAM" id="SSF52540">
    <property type="entry name" value="P-loop containing nucleoside triphosphate hydrolases"/>
    <property type="match status" value="1"/>
</dbReference>
<dbReference type="InterPro" id="IPR014001">
    <property type="entry name" value="Helicase_ATP-bd"/>
</dbReference>
<feature type="region of interest" description="Disordered" evidence="2">
    <location>
        <begin position="1396"/>
        <end position="1458"/>
    </location>
</feature>
<dbReference type="RefSeq" id="WP_008537763.1">
    <property type="nucleotide sequence ID" value="NZ_JH601090.1"/>
</dbReference>
<dbReference type="InterPro" id="IPR027417">
    <property type="entry name" value="P-loop_NTPase"/>
</dbReference>
<feature type="region of interest" description="Disordered" evidence="2">
    <location>
        <begin position="1210"/>
        <end position="1234"/>
    </location>
</feature>
<dbReference type="PROSITE" id="PS00092">
    <property type="entry name" value="N6_MTASE"/>
    <property type="match status" value="1"/>
</dbReference>
<evidence type="ECO:0000313" key="4">
    <source>
        <dbReference type="EMBL" id="EHR38739.1"/>
    </source>
</evidence>
<reference evidence="4 5" key="1">
    <citation type="submission" date="2012-01" db="EMBL/GenBank/DDBJ databases">
        <title>The Genome Sequence of Megamonas funiformis YIT 11815.</title>
        <authorList>
            <consortium name="The Broad Institute Genome Sequencing Platform"/>
            <person name="Earl A."/>
            <person name="Ward D."/>
            <person name="Feldgarden M."/>
            <person name="Gevers D."/>
            <person name="Morotomi M."/>
            <person name="Young S.K."/>
            <person name="Zeng Q."/>
            <person name="Gargeya S."/>
            <person name="Fitzgerald M."/>
            <person name="Haas B."/>
            <person name="Abouelleil A."/>
            <person name="Alvarado L."/>
            <person name="Arachchi H.M."/>
            <person name="Berlin A."/>
            <person name="Chapman S.B."/>
            <person name="Gearin G."/>
            <person name="Goldberg J."/>
            <person name="Griggs A."/>
            <person name="Gujja S."/>
            <person name="Hansen M."/>
            <person name="Heiman D."/>
            <person name="Howarth C."/>
            <person name="Larimer J."/>
            <person name="Lui A."/>
            <person name="MacDonald P.J.P."/>
            <person name="McCowen C."/>
            <person name="Montmayeur A."/>
            <person name="Murphy C."/>
            <person name="Neiman D."/>
            <person name="Pearson M."/>
            <person name="Priest M."/>
            <person name="Roberts A."/>
            <person name="Saif S."/>
            <person name="Shea T."/>
            <person name="Sisk P."/>
            <person name="Stolte C."/>
            <person name="Sykes S."/>
            <person name="Wortman J."/>
            <person name="Nusbaum C."/>
            <person name="Birren B."/>
        </authorList>
    </citation>
    <scope>NUCLEOTIDE SEQUENCE [LARGE SCALE GENOMIC DNA]</scope>
    <source>
        <strain evidence="4 5">YIT 11815</strain>
    </source>
</reference>
<dbReference type="SUPFAM" id="SSF53955">
    <property type="entry name" value="Lysozyme-like"/>
    <property type="match status" value="1"/>
</dbReference>
<dbReference type="Proteomes" id="UP000005963">
    <property type="component" value="Unassembled WGS sequence"/>
</dbReference>
<gene>
    <name evidence="4" type="ORF">HMPREF9454_00544</name>
</gene>
<sequence length="4348" mass="493388">MSKFLQKFINATGPVGTYNAEEEKKRQEENESTLDKVFDTAGDIASGISNNYNWVKNTLSENLPEGVQNTLAPFGDASPLALLFAGLSGANELEHNMEKTYAPTAAEYNYNFGKGAVSGASSVFGGIADIFGAEKTGNEFNAVTNLNKRDKEYSGADNILSLDYITNPDGLVYDAGNMVGSMAALYPSSFLATATKVTSAAQTLKKLPFLRGLSDDALETMIRGSITSVPESLSEGGNVVRQAKEEGLDDPYLRGWKTAGLNLPALAISNGLEYGLLGGKIFKPAGKVGESVPERMVKGVYRSIPATVATSAQQGLEEYVQQGISNAQTDKDWGLLPWNASQDQIDSLLIGALTGAPMSGAASYTRSITNQRPEQEANTGNKDIDSYINEASVTYGIPTNIIQAQMQAESNFDQSAVSGAGAIGLMQLMPGTAEELGVDPNDPRQNVMGGVKYLKQMYDATGNWRDALIAYNEGLGAWQEGHRYAESVAYADKILNNLDGDIKAPTSSSIDDITINFTNDILNSTFNDDGSMRGANEDAYNFFKDKTVKDSNGNFRFNATDENITALNKKYGEQIQSYRYKNNETQDNLTLNSTNNINKRGNENINATNNNVKINTPNLDKLREFARQRIKTSRNPAEINDLQSLFKNNNEDSQFLDDNAAKNFILRNYGNEYNNFVNNNKKQENKITNYEEVKQSELDSNLVKNINSYRQAVNSGFNRSKNKQNSLSPLSLIFSRDSIQKAQDIVRKLDDNKLQNRFSNLFGNFNEDTLNPNTVGGNIAENEVINGTNVPEVEQTGLMQGMFDDLKNKQKINENVQNLLQQQATQEALYQQQLQQQHVPYKTYQEKKRREVEQQYANDIYNDTEVPASVGTQARKTENHGRTKANKDILDKFRTTENPILKQGYIDKLAENISNMFSSGYSAKNNKGSLKKLSDFINAESRRNEFLKQLTEEEQNVLMYLDYTFENTGKAFKDVLQEAENERKKIIDRYKDILRSQMKQGVTPRSVAYNRETGEYINSPGYSNNYQWYRDMTANGTRRISKKELEDNLDYIAVEHLTDGYFDPQYGWQIPGGGDEQFHEMEDTINVLNSIATKAEAYEAERFIPTKNKRGVANNKGNVQQTKQSEKIDLIGLKAVTQGLLNRLSEAKENGELQNPSSVNIKKVEKDINSDNYTKQKKAIDFIGNKLDEVLPVEEKQSIKENISRTISNTSETDTAIKQNKQNKNNEQETEATKEKNVVTVTGDEFGKYVDLKDLRQKAKTYYKEHLQGTSVENSILGRVNLPDNTIDFTRRGISKSVSTSAKENKLLLIKYLPDLIRNATDISSNKNQKNKREAIQYSYLKSKAIIDGKEQNVEITIFTDVNGNKYYNHVLPEEENKKRSLSVYPVQAPERNGIPAIRQQASSTNSISNSETTNNTNHISLNEESIKKEDTTVHTEPVSSQEALGTPSGVISSTNIISNEDINSNEDVIQLKENKKDSQEKQTSFVDVKTAEDDLLKAFGLKRANTEKHKQKKRVKIVDDSDNALEAEWDKLNKALDNLSANPLFNPEVVVPLFKIGMIYAQRGINNFANFSERMIEKGGERIKPWIKPAWNMTASYQGDDLDENKLAAAFQYVGSKWENGTKSLDKIKSDFEELVGNEQAEPYMQYIEVAHKGAQAYFNPDIPVVQLKENDNIEVKENVDGSTSNNTERDSEGNNKNPVGADNESEGSIRGNGEENNGQTSQDRKGQRSIRVQSSSSDTSRTTSDSTVRKESSTNTNGSTRNTNLSGSIRDSYEGSTVFDEGRTEPISKPSEERQLNEGNLLKQDKAISKEKASRLDDIKHDLPILLPEQQGDVLFAEERLIENKKPGVMFTNGTGTGKTYTGLGILKRFVNQGKKNILIVTPSNDINKAWIDAAKKDFDIKITPLENTNDIGKDVVVTTYANMGYNNNLVNRDWDLILCDESHRLMSSEQAKVTASLNNLRALTYNHNGLYERFQRLRAEEYKTVDDYAQKIKAGEATEKEEKARQDLIDKLSKEREELFKQWQEIKEEDKPKVVFLSATPFAYVPNVDYAEGYLFSYGEDKEEVRSYNQPSPYEDFFIKHFGYRMRYNKLTKPDADVNTSLMEMEFHKFLEDSGALSGRILTTSQDYDRGFILVDSGVGAKIDEGIQFLWDNNKKYDLLLDRVRNKLKGNKTRYILEAIKAKSAIDLVKEYLKGNKKVVIFHDFKKNEASNPFVLTKEDFIYVDDEGKSGYSKEAMEQYELFKRERPDLLNLNLKDLTSPINRFIEAFGDKVGIYNGSVDKKTRSNMIKEFNKDNDGLDVILIQRASGKEGISLHDRTGKKQRVLIDLGLPTRPTDAIQCEGRIYRVGVKSNAIFRYLNTGTNTEAYIFSSVIAERSSTAENLALGEKARNLKESFIETFEESRDSDSWKKYLPNSKTEGTGGVQRDRQQQLNITPFERAKSYYYANQKKTSKNKAREGIDYYPTPEPIGYKMVEFADIKSGDSVLEPSAGHGAIARFFPEDTKNVAIEPSSELANTIRLRFNKNGRVIESTFENYDVHNKFNEIVMNPPYGTAAKTAMEHLEKAFNHLRDGGRIVALLPAGNSMGKRLDKWLNGVPNAKTKAEREGEKRAVIMKKIELPSVTFERAGTKVVTDIYIIDKYENEADREEALKIKEGTLSFRNIDAINTLFDEIEDVIAPRRILKGEVIREEQNTPVAQDKKQDLYNNRIVVGTIPKTNKDVEIDVNDISLSNDGKKVFEKAYSFLDNQSKNSSSDMSDDENKTAAMFIAYRADTISNIIKEVYHENYSPIDYWESLNIEFKAPKYDPIRGGFVAGRFESYIRYSLQDEYTLGKVINKLDEEIKYLGKDDSRIIVNNESSSQALYHELGHRFILDLYLLTKQDNCPQQLKDDFNNIREWITTGEKTNKEYLHVKNYGSSKENINEEKFAESIIRYLYKGQTPINRLNKAIYKIKKRIEELVNKFINNYQTEKYNVPLNVEIPKKVKSAMDRLIYYPGLNENISNSEQENSFEDDIFILDTHTDTRNGELKYRVKVKEQMNFQQLKSLAKQSGGGYSRFAKGFLFSSSEDRQKFVNAVRGITDKEQSSNYSFAEDMYKKLDEYVDIREKADFDNVKIGDYEKEISAIGDRMGTPIYWFTGPKGFRGWHSHGTTYLNVNGNWSHPKVFWHETFHWIARNNPSLFNDMLNDMKKRITSKQINDYRKIVWRGDKLSEDKIIEEMMADSFYDVVKRVKYLRNLGKENKSLAKRLISFIRDLMNKFTDFLNNPKARLTTTQKKSMLKNFNNLALSIVDNQGNKLFERGKDGEIKINDNRDFYSISKEEEESLIRQYGEDYMSVLFDDDEYNSQFSADNDKSVDSATGIFKGAFKNIKNRFTKNKKDERIKIYSKSAHDKKVDELGNIGGFESILSSPARLAEKYVAFKPVLTYADNAMRKLLKNRSYYNKQLNEAFDYLENKDKDIEELNDLMFKGDALSEEYGKGITDFEKRADKIVEETGVKKGTAKAYIAIRGLLNECYELINRARTQIQTKSEIISKSKLEGLKQNKFVNILDEVQSEKDKDDVLVTYEIRPSHIRQDVCNKEQLEALRNNEAIQILEEKEGVTEKDGSTHIYGDDYSTPKGEKINLDNNKLYTVKYREAIPKVNKLEGYVPHFFHDFYVVLQNDDGTTTTVDSGRNVKEAYKKAEQYLKDNENAKLIICPKRFDFNEVGIDEEYYAEMVGDGAYKKINKRIANEFDMSIDVVKQLLNKKGDNKNKVRRSSKHRFFGNIQHRTGAKGYEDKDLNWVLRHYFNSACRYEALETEFKPKAISYFERIYGRIGTDNKYLNGTARYIKDYINDVNGNPSALENSISTWLNNRRLWRYLFTSRYGERAALSVAGNITNKISILKLGVWNVSSAMLNLTQLLNTTALLTDKNPIKAASEVMKAAKDIAALKESQTEKRIAKLKPDERKAMEDTGVLHELGLDSGAGYSKTSFGKWGDRSMILFKASERLARCATILAAYRKARNVLNKNHDDAVKYARDINRKANFDYGVNDAPNVFRRGSIISQVLFQFMKYPIKQFELMRDFIPFNGKKDATWQQKATFWGGWIFFAGAFGLPAEDLLWALVGLISEPVFGVSPKQAVRQFLLEASKDANLPERVAIRTLLYGGLSNVGIDISSRVGMNDIIPGLGEDYNKDANPVIKAMEKFGGATGGTIAQFYLNATKGDNLGMLRSISPGMYNIYTAAIGESKDGRGRITTKYDDAMSRIIRGMGFKSTNEAIDTELGSLKYYNMNKTSKEKQNAIDDYLDAEERKENLAPYAKKLKELGVKRSTIVKARKDRKKDRRERLKEKDTPEYYQGAEALSW</sequence>
<feature type="compositionally biased region" description="Basic and acidic residues" evidence="2">
    <location>
        <begin position="1224"/>
        <end position="1234"/>
    </location>
</feature>
<feature type="compositionally biased region" description="Low complexity" evidence="2">
    <location>
        <begin position="1755"/>
        <end position="1770"/>
    </location>
</feature>